<dbReference type="EMBL" id="JANBPK010001189">
    <property type="protein sequence ID" value="KAJ2925407.1"/>
    <property type="molecule type" value="Genomic_DNA"/>
</dbReference>
<dbReference type="PANTHER" id="PTHR46555">
    <property type="entry name" value="UBIQUITIN-LIKE PROTEIN 4A"/>
    <property type="match status" value="1"/>
</dbReference>
<evidence type="ECO:0000256" key="1">
    <source>
        <dbReference type="ARBA" id="ARBA00004514"/>
    </source>
</evidence>
<comment type="subcellular location">
    <subcellularLocation>
        <location evidence="1">Cytoplasm</location>
        <location evidence="1">Cytosol</location>
    </subcellularLocation>
</comment>
<dbReference type="AlphaFoldDB" id="A0A9W8IZ61"/>
<dbReference type="InterPro" id="IPR000626">
    <property type="entry name" value="Ubiquitin-like_dom"/>
</dbReference>
<dbReference type="SMART" id="SM00213">
    <property type="entry name" value="UBQ"/>
    <property type="match status" value="1"/>
</dbReference>
<name>A0A9W8IZ61_9AGAR</name>
<sequence>MTDFQAELAFAKTYLNTLGRQPVIFADDYHQSPENSLKRVPILPIPLPPVPEPKSVEGGATDLATISLTFKSLKPALTYAHPVSPTDTILSIKEQLHTLHPEEIPTAEHQRLLLKGKALADQKLLKEYTVKEGDTINLMFKAPPQGTPQVVAPKPVHAVSSDSSMLSSPTPPNPFASSAGSLDPDAKAPSGGRKHQRIPSVVLSPSPSNETQAQGEKPKEILLDLDTEAAVPLSPVLRDELTLTSTYHDTISKPEFWQRLLEFLESQFQTQSDAHLAFEDFLRASKGSLTVNDIAKIRDKTGVVGMAGT</sequence>
<keyword evidence="6" id="KW-1185">Reference proteome</keyword>
<dbReference type="InterPro" id="IPR047154">
    <property type="entry name" value="UBL4A-like"/>
</dbReference>
<reference evidence="5" key="1">
    <citation type="submission" date="2022-06" db="EMBL/GenBank/DDBJ databases">
        <title>Genome Sequence of Candolleomyces eurysporus.</title>
        <authorList>
            <person name="Buettner E."/>
        </authorList>
    </citation>
    <scope>NUCLEOTIDE SEQUENCE</scope>
    <source>
        <strain evidence="5">VTCC 930004</strain>
    </source>
</reference>
<evidence type="ECO:0000256" key="3">
    <source>
        <dbReference type="SAM" id="MobiDB-lite"/>
    </source>
</evidence>
<evidence type="ECO:0000259" key="4">
    <source>
        <dbReference type="PROSITE" id="PS50053"/>
    </source>
</evidence>
<comment type="caution">
    <text evidence="5">The sequence shown here is derived from an EMBL/GenBank/DDBJ whole genome shotgun (WGS) entry which is preliminary data.</text>
</comment>
<dbReference type="Gene3D" id="3.10.20.90">
    <property type="entry name" value="Phosphatidylinositol 3-kinase Catalytic Subunit, Chain A, domain 1"/>
    <property type="match status" value="1"/>
</dbReference>
<feature type="compositionally biased region" description="Polar residues" evidence="3">
    <location>
        <begin position="203"/>
        <end position="214"/>
    </location>
</feature>
<accession>A0A9W8IZ61</accession>
<dbReference type="SUPFAM" id="SSF54236">
    <property type="entry name" value="Ubiquitin-like"/>
    <property type="match status" value="1"/>
</dbReference>
<dbReference type="Proteomes" id="UP001140091">
    <property type="component" value="Unassembled WGS sequence"/>
</dbReference>
<evidence type="ECO:0000256" key="2">
    <source>
        <dbReference type="ARBA" id="ARBA00022490"/>
    </source>
</evidence>
<dbReference type="GO" id="GO:0071816">
    <property type="term" value="P:tail-anchored membrane protein insertion into ER membrane"/>
    <property type="evidence" value="ECO:0007669"/>
    <property type="project" value="TreeGrafter"/>
</dbReference>
<dbReference type="GO" id="GO:0071818">
    <property type="term" value="C:BAT3 complex"/>
    <property type="evidence" value="ECO:0007669"/>
    <property type="project" value="TreeGrafter"/>
</dbReference>
<dbReference type="GO" id="GO:0051087">
    <property type="term" value="F:protein-folding chaperone binding"/>
    <property type="evidence" value="ECO:0007669"/>
    <property type="project" value="TreeGrafter"/>
</dbReference>
<dbReference type="PANTHER" id="PTHR46555:SF1">
    <property type="entry name" value="UBIQUITIN-LIKE PROTEIN 4A"/>
    <property type="match status" value="1"/>
</dbReference>
<keyword evidence="2" id="KW-0963">Cytoplasm</keyword>
<feature type="region of interest" description="Disordered" evidence="3">
    <location>
        <begin position="141"/>
        <end position="216"/>
    </location>
</feature>
<organism evidence="5 6">
    <name type="scientific">Candolleomyces eurysporus</name>
    <dbReference type="NCBI Taxonomy" id="2828524"/>
    <lineage>
        <taxon>Eukaryota</taxon>
        <taxon>Fungi</taxon>
        <taxon>Dikarya</taxon>
        <taxon>Basidiomycota</taxon>
        <taxon>Agaricomycotina</taxon>
        <taxon>Agaricomycetes</taxon>
        <taxon>Agaricomycetidae</taxon>
        <taxon>Agaricales</taxon>
        <taxon>Agaricineae</taxon>
        <taxon>Psathyrellaceae</taxon>
        <taxon>Candolleomyces</taxon>
    </lineage>
</organism>
<dbReference type="InterPro" id="IPR029071">
    <property type="entry name" value="Ubiquitin-like_domsf"/>
</dbReference>
<dbReference type="PROSITE" id="PS50053">
    <property type="entry name" value="UBIQUITIN_2"/>
    <property type="match status" value="1"/>
</dbReference>
<proteinExistence type="predicted"/>
<evidence type="ECO:0000313" key="5">
    <source>
        <dbReference type="EMBL" id="KAJ2925407.1"/>
    </source>
</evidence>
<dbReference type="GO" id="GO:0006620">
    <property type="term" value="P:post-translational protein targeting to endoplasmic reticulum membrane"/>
    <property type="evidence" value="ECO:0007669"/>
    <property type="project" value="InterPro"/>
</dbReference>
<feature type="domain" description="Ubiquitin-like" evidence="4">
    <location>
        <begin position="66"/>
        <end position="141"/>
    </location>
</feature>
<protein>
    <recommendedName>
        <fullName evidence="4">Ubiquitin-like domain-containing protein</fullName>
    </recommendedName>
</protein>
<dbReference type="Pfam" id="PF00240">
    <property type="entry name" value="ubiquitin"/>
    <property type="match status" value="1"/>
</dbReference>
<evidence type="ECO:0000313" key="6">
    <source>
        <dbReference type="Proteomes" id="UP001140091"/>
    </source>
</evidence>
<dbReference type="OrthoDB" id="428577at2759"/>
<gene>
    <name evidence="5" type="ORF">H1R20_g11658</name>
</gene>
<feature type="non-terminal residue" evidence="5">
    <location>
        <position position="309"/>
    </location>
</feature>